<protein>
    <submittedName>
        <fullName evidence="1">Uncharacterized protein</fullName>
    </submittedName>
</protein>
<accession>A0A1X7UY06</accession>
<evidence type="ECO:0000313" key="1">
    <source>
        <dbReference type="EnsemblMetazoa" id="Aqu2.1.32409_001"/>
    </source>
</evidence>
<dbReference type="EnsemblMetazoa" id="Aqu2.1.32409_001">
    <property type="protein sequence ID" value="Aqu2.1.32409_001"/>
    <property type="gene ID" value="Aqu2.1.32409"/>
</dbReference>
<dbReference type="InParanoid" id="A0A1X7UY06"/>
<dbReference type="AlphaFoldDB" id="A0A1X7UY06"/>
<reference evidence="1" key="1">
    <citation type="submission" date="2017-05" db="UniProtKB">
        <authorList>
            <consortium name="EnsemblMetazoa"/>
        </authorList>
    </citation>
    <scope>IDENTIFICATION</scope>
</reference>
<organism evidence="1">
    <name type="scientific">Amphimedon queenslandica</name>
    <name type="common">Sponge</name>
    <dbReference type="NCBI Taxonomy" id="400682"/>
    <lineage>
        <taxon>Eukaryota</taxon>
        <taxon>Metazoa</taxon>
        <taxon>Porifera</taxon>
        <taxon>Demospongiae</taxon>
        <taxon>Heteroscleromorpha</taxon>
        <taxon>Haplosclerida</taxon>
        <taxon>Niphatidae</taxon>
        <taxon>Amphimedon</taxon>
    </lineage>
</organism>
<name>A0A1X7UY06_AMPQE</name>
<proteinExistence type="predicted"/>
<sequence>MRLSAMGHVSIGQFQTISGTEDNHFAVCMSLINLMLDHVHVLAFGRLIPR</sequence>